<dbReference type="Gene3D" id="3.20.20.80">
    <property type="entry name" value="Glycosidases"/>
    <property type="match status" value="1"/>
</dbReference>
<keyword evidence="7" id="KW-1185">Reference proteome</keyword>
<feature type="domain" description="Endo-alpha-N-acetylgalactosaminidase" evidence="1">
    <location>
        <begin position="419"/>
        <end position="678"/>
    </location>
</feature>
<accession>A0ABY5SGP1</accession>
<evidence type="ECO:0000259" key="5">
    <source>
        <dbReference type="Pfam" id="PF21466"/>
    </source>
</evidence>
<dbReference type="Gene3D" id="2.60.120.260">
    <property type="entry name" value="Galactose-binding domain-like"/>
    <property type="match status" value="2"/>
</dbReference>
<feature type="domain" description="Endo-alpha-N-acetylgalactosaminidase" evidence="5">
    <location>
        <begin position="837"/>
        <end position="960"/>
    </location>
</feature>
<dbReference type="Pfam" id="PF21466">
    <property type="entry name" value="GH101_dom-5"/>
    <property type="match status" value="1"/>
</dbReference>
<evidence type="ECO:0000259" key="4">
    <source>
        <dbReference type="Pfam" id="PF18080"/>
    </source>
</evidence>
<name>A0ABY5SGP1_9BACL</name>
<dbReference type="Gene3D" id="2.60.120.870">
    <property type="match status" value="1"/>
</dbReference>
<dbReference type="EMBL" id="CP091430">
    <property type="protein sequence ID" value="UVI33172.1"/>
    <property type="molecule type" value="Genomic_DNA"/>
</dbReference>
<dbReference type="InterPro" id="IPR014718">
    <property type="entry name" value="GH-type_carb-bd"/>
</dbReference>
<evidence type="ECO:0000313" key="7">
    <source>
        <dbReference type="Proteomes" id="UP001057877"/>
    </source>
</evidence>
<protein>
    <submittedName>
        <fullName evidence="6">Endo-alpha-N-acetylgalactosaminidase family protein</fullName>
    </submittedName>
</protein>
<dbReference type="InterPro" id="IPR035364">
    <property type="entry name" value="Beta_sandwich_GH101"/>
</dbReference>
<sequence>MWNIVKGAGHWKAAEEAIELKANGSDTLIVNVSSPALADGELAFTLTPLNPQGKIGALIRYASPESWVFIGCDKPMDPFGQSTWIWSLPSGEQGILFKRDPLYEGKAYRIKLRYMGSLLTVWIDDYQAYHGHIPQMKQETGRTGFRVWASEADREQDEGYGRISGIKEDAVSSLFDDRANSDDVELQACDNVFHHILASEELEVRVDDSFPKVLEYRWRATGAVLYGQDKRLACLLINGDGYEPVVRFHMSGNEASYRLSFPEIQVDMTVIFKVNDTMLEMSITDIRETGEFRVMTIEFPHHSLVSVRSVQERAHAACAEGIKGDHLFAVNGQEEAPVHAYYSIAILNTNELAATVLNNVLTNRRRVCVRTVRKNGFMETGLWNSYWTYRGPDGEVVGEPWAKVVITSDRNGDGIVDWQDGAIAYREVKGTIPGAEMLRNSYAHIAMNFASMAQNPFLRILDHVKKFYLYSDGFGQMIELKGYQSEGHDSGHPDYGSINGRAGGISDLNLLVDRSLAYGAAIGVHINHSEAYPEAEAYTDSIMTTTPGWRWLDQSFYIDREKDIMSGGFDRRLDELRENVPNVSFVYVDTYRDEHWAAYRLVKKLHDNGWVIWTEEADMLDQHAIWTHDSTGDSVVSRFIHHTDKDAYDVHPLLKGGYTRAVDNGFMGWQRERDLTAAIESFFTKQLPYRYLMHFPIMKWMDAEIILEGNVISRLEDGEAHLYRNGIRMASGNTVFIPWDPHKEDKIYHWNPAGGESTWTLPESWQKRVQVTESDHKQSWNHVKLYRLTDLGRVFVSDLPVTEGTVTISAEARTPYVIYPSEAPPLAEIIWGEGSPVKDMGFDSHGFIYWKKSSTSPSTDHISIRNTRYGQSYLHISGNGGADAEVSQEMTGLEYGKTYSASVWVQVSEGRSAAIIVAQYGGPDVIKEINRTAVVNWDIDSGRRETYYQRLRLTFTIPDAAVGVDGTRPILVLRAGAGDTDSYVHFDDVRVRELGNSIQQDCDRDHYYYEDFEDVDEGWGPFVSSNSMIGKTHLSRRHAGYTNDTIGGDWSMKTMDERSGELFRTLPSTVLFDPNQRYRIMFDYKADHEGQYTAVIRAVDGDTLMECASTALKEGLHRFEMEFMTNRGQDHYFAIVKNDDARGALVLDHFTVDYG</sequence>
<dbReference type="Pfam" id="PF12905">
    <property type="entry name" value="Glyco_hydro_101"/>
    <property type="match status" value="1"/>
</dbReference>
<dbReference type="Gene3D" id="2.60.40.1180">
    <property type="entry name" value="Golgi alpha-mannosidase II"/>
    <property type="match status" value="1"/>
</dbReference>
<dbReference type="SUPFAM" id="SSF49785">
    <property type="entry name" value="Galactose-binding domain-like"/>
    <property type="match status" value="1"/>
</dbReference>
<evidence type="ECO:0000259" key="2">
    <source>
        <dbReference type="Pfam" id="PF17451"/>
    </source>
</evidence>
<evidence type="ECO:0000313" key="6">
    <source>
        <dbReference type="EMBL" id="UVI33172.1"/>
    </source>
</evidence>
<dbReference type="Proteomes" id="UP001057877">
    <property type="component" value="Chromosome"/>
</dbReference>
<feature type="domain" description="Galactose mutarotase-like fold" evidence="4">
    <location>
        <begin position="197"/>
        <end position="418"/>
    </location>
</feature>
<reference evidence="6" key="1">
    <citation type="submission" date="2022-01" db="EMBL/GenBank/DDBJ databases">
        <title>Paenibacillus spongiae sp. nov., isolated from marine sponge.</title>
        <authorList>
            <person name="Li Z."/>
            <person name="Zhang M."/>
        </authorList>
    </citation>
    <scope>NUCLEOTIDE SEQUENCE</scope>
    <source>
        <strain evidence="6">PHS-Z3</strain>
    </source>
</reference>
<evidence type="ECO:0000259" key="3">
    <source>
        <dbReference type="Pfam" id="PF17974"/>
    </source>
</evidence>
<gene>
    <name evidence="6" type="ORF">L1F29_15605</name>
</gene>
<feature type="domain" description="Glycosyl hydrolase 101 beta-sandwich" evidence="2">
    <location>
        <begin position="686"/>
        <end position="793"/>
    </location>
</feature>
<dbReference type="InterPro" id="IPR008979">
    <property type="entry name" value="Galactose-bd-like_sf"/>
</dbReference>
<dbReference type="RefSeq" id="WP_258389225.1">
    <property type="nucleotide sequence ID" value="NZ_CP091430.1"/>
</dbReference>
<dbReference type="Pfam" id="PF17974">
    <property type="entry name" value="GalBD_like"/>
    <property type="match status" value="1"/>
</dbReference>
<dbReference type="Pfam" id="PF18080">
    <property type="entry name" value="Gal_mutarotas_3"/>
    <property type="match status" value="1"/>
</dbReference>
<feature type="domain" description="Endo-alpha-N-acetylgalactosaminidase" evidence="3">
    <location>
        <begin position="987"/>
        <end position="1139"/>
    </location>
</feature>
<dbReference type="InterPro" id="IPR025706">
    <property type="entry name" value="Endoa_GalNAc"/>
</dbReference>
<dbReference type="Gene3D" id="2.70.98.10">
    <property type="match status" value="1"/>
</dbReference>
<dbReference type="InterPro" id="IPR040633">
    <property type="entry name" value="Gal_mutarotas_3"/>
</dbReference>
<proteinExistence type="predicted"/>
<dbReference type="Pfam" id="PF17451">
    <property type="entry name" value="Glyco_hyd_101C"/>
    <property type="match status" value="1"/>
</dbReference>
<organism evidence="6 7">
    <name type="scientific">Paenibacillus spongiae</name>
    <dbReference type="NCBI Taxonomy" id="2909671"/>
    <lineage>
        <taxon>Bacteria</taxon>
        <taxon>Bacillati</taxon>
        <taxon>Bacillota</taxon>
        <taxon>Bacilli</taxon>
        <taxon>Bacillales</taxon>
        <taxon>Paenibacillaceae</taxon>
        <taxon>Paenibacillus</taxon>
    </lineage>
</organism>
<dbReference type="InterPro" id="IPR013780">
    <property type="entry name" value="Glyco_hydro_b"/>
</dbReference>
<dbReference type="InterPro" id="IPR040502">
    <property type="entry name" value="GH101_dom-6"/>
</dbReference>
<evidence type="ECO:0000259" key="1">
    <source>
        <dbReference type="Pfam" id="PF12905"/>
    </source>
</evidence>
<dbReference type="InterPro" id="IPR049314">
    <property type="entry name" value="GH101_dom-5"/>
</dbReference>